<evidence type="ECO:0000313" key="10">
    <source>
        <dbReference type="EMBL" id="BAO00058.1"/>
    </source>
</evidence>
<dbReference type="GO" id="GO:0015937">
    <property type="term" value="P:coenzyme A biosynthetic process"/>
    <property type="evidence" value="ECO:0007669"/>
    <property type="project" value="UniProtKB-UniRule"/>
</dbReference>
<dbReference type="GO" id="GO:0004595">
    <property type="term" value="F:pantetheine-phosphate adenylyltransferase activity"/>
    <property type="evidence" value="ECO:0007669"/>
    <property type="project" value="UniProtKB-UniRule"/>
</dbReference>
<keyword evidence="5 9" id="KW-0067">ATP-binding</keyword>
<keyword evidence="2 9" id="KW-0808">Transferase</keyword>
<organism evidence="10 11">
    <name type="scientific">Candidatus Pantoea carbekii</name>
    <dbReference type="NCBI Taxonomy" id="1235990"/>
    <lineage>
        <taxon>Bacteria</taxon>
        <taxon>Pseudomonadati</taxon>
        <taxon>Pseudomonadota</taxon>
        <taxon>Gammaproteobacteria</taxon>
        <taxon>Enterobacterales</taxon>
        <taxon>Erwiniaceae</taxon>
        <taxon>Pantoea</taxon>
    </lineage>
</organism>
<keyword evidence="3 9" id="KW-0548">Nucleotidyltransferase</keyword>
<feature type="binding site" evidence="9">
    <location>
        <position position="42"/>
    </location>
    <ligand>
        <name>substrate</name>
    </ligand>
</feature>
<feature type="binding site" evidence="9">
    <location>
        <begin position="89"/>
        <end position="91"/>
    </location>
    <ligand>
        <name>ATP</name>
        <dbReference type="ChEBI" id="CHEBI:30616"/>
    </ligand>
</feature>
<comment type="subunit">
    <text evidence="9">Homohexamer.</text>
</comment>
<reference evidence="10 11" key="1">
    <citation type="submission" date="2012-10" db="EMBL/GenBank/DDBJ databases">
        <title>Genome sequence of the symbiont of the pentatomidae stink bug Halyomorpha halys.</title>
        <authorList>
            <person name="Kobayashi H."/>
            <person name="Fujii-Muramatsu R."/>
            <person name="Takeishi K."/>
            <person name="Noda H."/>
        </authorList>
    </citation>
    <scope>NUCLEOTIDE SEQUENCE [LARGE SCALE GENOMIC DNA]</scope>
</reference>
<dbReference type="RefSeq" id="WP_022564077.1">
    <property type="nucleotide sequence ID" value="NZ_CP010907.1"/>
</dbReference>
<dbReference type="eggNOG" id="COG0669">
    <property type="taxonomic scope" value="Bacteria"/>
</dbReference>
<dbReference type="InterPro" id="IPR001980">
    <property type="entry name" value="PPAT"/>
</dbReference>
<comment type="cofactor">
    <cofactor evidence="9">
        <name>Mg(2+)</name>
        <dbReference type="ChEBI" id="CHEBI:18420"/>
    </cofactor>
</comment>
<dbReference type="KEGG" id="pck:BMSBPS_0553"/>
<keyword evidence="1 9" id="KW-0963">Cytoplasm</keyword>
<comment type="similarity">
    <text evidence="9">Belongs to the bacterial CoaD family.</text>
</comment>
<evidence type="ECO:0000256" key="3">
    <source>
        <dbReference type="ARBA" id="ARBA00022695"/>
    </source>
</evidence>
<dbReference type="EC" id="2.7.7.3" evidence="9"/>
<dbReference type="Proteomes" id="UP000016900">
    <property type="component" value="Chromosome"/>
</dbReference>
<dbReference type="SUPFAM" id="SSF52374">
    <property type="entry name" value="Nucleotidylyl transferase"/>
    <property type="match status" value="1"/>
</dbReference>
<feature type="binding site" evidence="9">
    <location>
        <begin position="124"/>
        <end position="130"/>
    </location>
    <ligand>
        <name>ATP</name>
        <dbReference type="ChEBI" id="CHEBI:30616"/>
    </ligand>
</feature>
<sequence length="159" mass="17740">MINKAIYCGTFDPITLGHLDIIIRAGKLFNNIVIAIADNSDKNPLFSLDERVNLACEATKHLSNVHVVGFSGLITNFAKKQNANILIRGLRTTLDLEYELQLAHMNRYLLPNLESIFLMASEKLSFISSSLVKEVAQYAGNVQNLLPAIVHQAIIKKYE</sequence>
<dbReference type="PATRIC" id="fig|1235990.3.peg.86"/>
<dbReference type="CDD" id="cd02163">
    <property type="entry name" value="PPAT"/>
    <property type="match status" value="1"/>
</dbReference>
<comment type="pathway">
    <text evidence="9">Cofactor biosynthesis; coenzyme A biosynthesis; CoA from (R)-pantothenate: step 4/5.</text>
</comment>
<comment type="subcellular location">
    <subcellularLocation>
        <location evidence="9">Cytoplasm</location>
    </subcellularLocation>
</comment>
<evidence type="ECO:0000256" key="6">
    <source>
        <dbReference type="ARBA" id="ARBA00022842"/>
    </source>
</evidence>
<dbReference type="InterPro" id="IPR014729">
    <property type="entry name" value="Rossmann-like_a/b/a_fold"/>
</dbReference>
<dbReference type="PRINTS" id="PR01020">
    <property type="entry name" value="LPSBIOSNTHSS"/>
</dbReference>
<feature type="binding site" evidence="9">
    <location>
        <position position="10"/>
    </location>
    <ligand>
        <name>substrate</name>
    </ligand>
</feature>
<feature type="binding site" evidence="9">
    <location>
        <position position="88"/>
    </location>
    <ligand>
        <name>substrate</name>
    </ligand>
</feature>
<evidence type="ECO:0000256" key="8">
    <source>
        <dbReference type="ARBA" id="ARBA00029346"/>
    </source>
</evidence>
<comment type="function">
    <text evidence="9">Reversibly transfers an adenylyl group from ATP to 4'-phosphopantetheine, yielding dephospho-CoA (dPCoA) and pyrophosphate.</text>
</comment>
<dbReference type="NCBIfam" id="TIGR00125">
    <property type="entry name" value="cyt_tran_rel"/>
    <property type="match status" value="1"/>
</dbReference>
<evidence type="ECO:0000256" key="1">
    <source>
        <dbReference type="ARBA" id="ARBA00022490"/>
    </source>
</evidence>
<dbReference type="NCBIfam" id="TIGR01510">
    <property type="entry name" value="coaD_prev_kdtB"/>
    <property type="match status" value="1"/>
</dbReference>
<feature type="binding site" evidence="9">
    <location>
        <begin position="10"/>
        <end position="11"/>
    </location>
    <ligand>
        <name>ATP</name>
        <dbReference type="ChEBI" id="CHEBI:30616"/>
    </ligand>
</feature>
<dbReference type="UniPathway" id="UPA00241">
    <property type="reaction ID" value="UER00355"/>
</dbReference>
<keyword evidence="11" id="KW-1185">Reference proteome</keyword>
<evidence type="ECO:0000313" key="11">
    <source>
        <dbReference type="Proteomes" id="UP000016900"/>
    </source>
</evidence>
<evidence type="ECO:0000256" key="7">
    <source>
        <dbReference type="ARBA" id="ARBA00022993"/>
    </source>
</evidence>
<dbReference type="InterPro" id="IPR004821">
    <property type="entry name" value="Cyt_trans-like"/>
</dbReference>
<dbReference type="KEGG" id="hhs:HHS_00880"/>
<dbReference type="EMBL" id="AP012554">
    <property type="protein sequence ID" value="BAO00058.1"/>
    <property type="molecule type" value="Genomic_DNA"/>
</dbReference>
<accession>U3U8U0</accession>
<feature type="site" description="Transition state stabilizer" evidence="9">
    <location>
        <position position="18"/>
    </location>
</feature>
<proteinExistence type="inferred from homology"/>
<dbReference type="Pfam" id="PF01467">
    <property type="entry name" value="CTP_transf_like"/>
    <property type="match status" value="1"/>
</dbReference>
<dbReference type="OrthoDB" id="9806661at2"/>
<evidence type="ECO:0000256" key="2">
    <source>
        <dbReference type="ARBA" id="ARBA00022679"/>
    </source>
</evidence>
<comment type="catalytic activity">
    <reaction evidence="8 9">
        <text>(R)-4'-phosphopantetheine + ATP + H(+) = 3'-dephospho-CoA + diphosphate</text>
        <dbReference type="Rhea" id="RHEA:19801"/>
        <dbReference type="ChEBI" id="CHEBI:15378"/>
        <dbReference type="ChEBI" id="CHEBI:30616"/>
        <dbReference type="ChEBI" id="CHEBI:33019"/>
        <dbReference type="ChEBI" id="CHEBI:57328"/>
        <dbReference type="ChEBI" id="CHEBI:61723"/>
        <dbReference type="EC" id="2.7.7.3"/>
    </reaction>
</comment>
<dbReference type="PANTHER" id="PTHR21342">
    <property type="entry name" value="PHOSPHOPANTETHEINE ADENYLYLTRANSFERASE"/>
    <property type="match status" value="1"/>
</dbReference>
<dbReference type="Gene3D" id="3.40.50.620">
    <property type="entry name" value="HUPs"/>
    <property type="match status" value="1"/>
</dbReference>
<dbReference type="HAMAP" id="MF_00151">
    <property type="entry name" value="PPAT_bact"/>
    <property type="match status" value="1"/>
</dbReference>
<feature type="binding site" evidence="9">
    <location>
        <position position="74"/>
    </location>
    <ligand>
        <name>substrate</name>
    </ligand>
</feature>
<dbReference type="STRING" id="1235990.BMSBPS_0553"/>
<dbReference type="GO" id="GO:0005524">
    <property type="term" value="F:ATP binding"/>
    <property type="evidence" value="ECO:0007669"/>
    <property type="project" value="UniProtKB-KW"/>
</dbReference>
<keyword evidence="6 9" id="KW-0460">Magnesium</keyword>
<dbReference type="AlphaFoldDB" id="U3U8U0"/>
<dbReference type="GO" id="GO:0005737">
    <property type="term" value="C:cytoplasm"/>
    <property type="evidence" value="ECO:0007669"/>
    <property type="project" value="UniProtKB-SubCell"/>
</dbReference>
<protein>
    <recommendedName>
        <fullName evidence="9">Phosphopantetheine adenylyltransferase</fullName>
        <ecNumber evidence="9">2.7.7.3</ecNumber>
    </recommendedName>
    <alternativeName>
        <fullName evidence="9">Dephospho-CoA pyrophosphorylase</fullName>
    </alternativeName>
    <alternativeName>
        <fullName evidence="9">Pantetheine-phosphate adenylyltransferase</fullName>
        <shortName evidence="9">PPAT</shortName>
    </alternativeName>
</protein>
<evidence type="ECO:0000256" key="9">
    <source>
        <dbReference type="HAMAP-Rule" id="MF_00151"/>
    </source>
</evidence>
<gene>
    <name evidence="9 10" type="primary">coaD</name>
    <name evidence="10" type="ORF">HHS_00880</name>
</gene>
<keyword evidence="7 9" id="KW-0173">Coenzyme A biosynthesis</keyword>
<dbReference type="PANTHER" id="PTHR21342:SF1">
    <property type="entry name" value="PHOSPHOPANTETHEINE ADENYLYLTRANSFERASE"/>
    <property type="match status" value="1"/>
</dbReference>
<keyword evidence="4 9" id="KW-0547">Nucleotide-binding</keyword>
<feature type="binding site" evidence="9">
    <location>
        <position position="99"/>
    </location>
    <ligand>
        <name>ATP</name>
        <dbReference type="ChEBI" id="CHEBI:30616"/>
    </ligand>
</feature>
<name>U3U8U0_9GAMM</name>
<evidence type="ECO:0000256" key="4">
    <source>
        <dbReference type="ARBA" id="ARBA00022741"/>
    </source>
</evidence>
<evidence type="ECO:0000256" key="5">
    <source>
        <dbReference type="ARBA" id="ARBA00022840"/>
    </source>
</evidence>
<feature type="binding site" evidence="9">
    <location>
        <position position="18"/>
    </location>
    <ligand>
        <name>ATP</name>
        <dbReference type="ChEBI" id="CHEBI:30616"/>
    </ligand>
</feature>